<protein>
    <submittedName>
        <fullName evidence="3">Uncharacterized protein</fullName>
    </submittedName>
</protein>
<feature type="coiled-coil region" evidence="1">
    <location>
        <begin position="209"/>
        <end position="271"/>
    </location>
</feature>
<keyword evidence="1" id="KW-0175">Coiled coil</keyword>
<evidence type="ECO:0000256" key="1">
    <source>
        <dbReference type="SAM" id="Coils"/>
    </source>
</evidence>
<comment type="caution">
    <text evidence="3">The sequence shown here is derived from an EMBL/GenBank/DDBJ whole genome shotgun (WGS) entry which is preliminary data.</text>
</comment>
<dbReference type="Proteomes" id="UP000250572">
    <property type="component" value="Unassembled WGS sequence"/>
</dbReference>
<organism evidence="3 4">
    <name type="scientific">Gambusia affinis</name>
    <name type="common">Western mosquitofish</name>
    <name type="synonym">Heterandria affinis</name>
    <dbReference type="NCBI Taxonomy" id="33528"/>
    <lineage>
        <taxon>Eukaryota</taxon>
        <taxon>Metazoa</taxon>
        <taxon>Chordata</taxon>
        <taxon>Craniata</taxon>
        <taxon>Vertebrata</taxon>
        <taxon>Euteleostomi</taxon>
        <taxon>Actinopterygii</taxon>
        <taxon>Neopterygii</taxon>
        <taxon>Teleostei</taxon>
        <taxon>Neoteleostei</taxon>
        <taxon>Acanthomorphata</taxon>
        <taxon>Ovalentaria</taxon>
        <taxon>Atherinomorphae</taxon>
        <taxon>Cyprinodontiformes</taxon>
        <taxon>Poeciliidae</taxon>
        <taxon>Poeciliinae</taxon>
        <taxon>Gambusia</taxon>
    </lineage>
</organism>
<sequence>MLLGISRLVELQPYSRAVGSLHVASIATSSFSCHKSVCCFSPASEKLLSVLSDLNSSFFAAQNCYVEKTNQNQKTEFSQTCSSVLSRQITLQSTFKINPNKRDIDYRYCTPFGDARIYHNMKQQQIACEHEAFPAKLSWIDMMDLNVQVDYDAVLSFEDDSPLKPEDGPAEIQGESGPSGDFESLPSMEVEQETTPSAGFEITPSVEDVKETSQHVMDLTRQVDDLKRELQSTSFDLHQEREQRIAYQAEVKSQKEEIKKLQNLLEKERHLRTKHEHGRNVPEMKDVSKVSCAGKVTDEKSIRQQLEFFKREAEKYASRNKGLIDVMVEEYRVRLKYEEQLKLHTEQASNFKAQEEMVKSLHGQVADLKMHPCSNTPESSEWLVSRSEQNLIRSIGELSEGVAAGGLICEAEMLKRGNCSSEEELSLEGARFSLLPTHPLRPLAFTLHTLTTDNLLPASSTRNSSPVPENTDPLVGQYATGSTLSVEVCKVHRRFSGNLQLPPLSWRQAEKERDRGRPLTPEEDPMTRTRPTSLPIASLPRIDITEADPVSVPAQLSLRASAKPTLSWRFARHRTEKGKKESESVNRQNRCVLSLNEKGRSGGEGKCGGGPPGAELGTLTSVRRGVELFIPMAELTPDVALITAVPVNSSFEVENGPSLCCSPSDPQASPGSGLVLHPNLAGHGQRRESFLYRSDSDYELSPKSLSRNSSIAQRGPDCNSICPGSGKPTDQVYSPFYFLMAQYEQLHQPDQRCRVCQYNLREKDGLLLQISLRSPKSVSQGIVRPTFGGFESSMRPSRVRFPDPATFAACLPPFPVSLLMWVAALEAHFLLFLPRIKLIDLKEMTEMTYRQLTRRFTARLMVRTELIRHIQSGQQQPLCSTAGIHFTFSRASAKGKDLAGREQHSHKLQLDPSLKLSRAKTAPWSIVKEPSDRSSWGALAYEEQWQNLKLLLRMLLKRLLLEGLRGKRAFVRLTVV</sequence>
<dbReference type="EMBL" id="NHOQ01002364">
    <property type="protein sequence ID" value="PWA17389.1"/>
    <property type="molecule type" value="Genomic_DNA"/>
</dbReference>
<name>A0A315V2H4_GAMAF</name>
<keyword evidence="4" id="KW-1185">Reference proteome</keyword>
<gene>
    <name evidence="3" type="ORF">CCH79_00011329</name>
</gene>
<dbReference type="PANTHER" id="PTHR40141">
    <property type="entry name" value="3',5'-CYCLIC-AMP PHOSPHODIESTERASE-RELATED"/>
    <property type="match status" value="1"/>
</dbReference>
<evidence type="ECO:0000256" key="2">
    <source>
        <dbReference type="SAM" id="MobiDB-lite"/>
    </source>
</evidence>
<dbReference type="PROSITE" id="PS51257">
    <property type="entry name" value="PROKAR_LIPOPROTEIN"/>
    <property type="match status" value="1"/>
</dbReference>
<evidence type="ECO:0000313" key="3">
    <source>
        <dbReference type="EMBL" id="PWA17389.1"/>
    </source>
</evidence>
<reference evidence="3 4" key="1">
    <citation type="journal article" date="2018" name="G3 (Bethesda)">
        <title>A High-Quality Reference Genome for the Invasive Mosquitofish Gambusia affinis Using a Chicago Library.</title>
        <authorList>
            <person name="Hoffberg S.L."/>
            <person name="Troendle N.J."/>
            <person name="Glenn T.C."/>
            <person name="Mahmud O."/>
            <person name="Louha S."/>
            <person name="Chalopin D."/>
            <person name="Bennetzen J.L."/>
            <person name="Mauricio R."/>
        </authorList>
    </citation>
    <scope>NUCLEOTIDE SEQUENCE [LARGE SCALE GENOMIC DNA]</scope>
    <source>
        <strain evidence="3">NE01/NJP1002.9</strain>
        <tissue evidence="3">Muscle</tissue>
    </source>
</reference>
<feature type="compositionally biased region" description="Basic and acidic residues" evidence="2">
    <location>
        <begin position="508"/>
        <end position="517"/>
    </location>
</feature>
<proteinExistence type="predicted"/>
<dbReference type="AlphaFoldDB" id="A0A315V2H4"/>
<accession>A0A315V2H4</accession>
<dbReference type="PANTHER" id="PTHR40141:SF2">
    <property type="entry name" value="3',5'-CYCLIC-AMP PHOSPHODIESTERASE"/>
    <property type="match status" value="1"/>
</dbReference>
<evidence type="ECO:0000313" key="4">
    <source>
        <dbReference type="Proteomes" id="UP000250572"/>
    </source>
</evidence>
<feature type="region of interest" description="Disordered" evidence="2">
    <location>
        <begin position="505"/>
        <end position="533"/>
    </location>
</feature>
<feature type="region of interest" description="Disordered" evidence="2">
    <location>
        <begin position="158"/>
        <end position="185"/>
    </location>
</feature>